<comment type="similarity">
    <text evidence="1">Belongs to the MurL family.</text>
</comment>
<dbReference type="Pfam" id="PF26299">
    <property type="entry name" value="MurL_N"/>
    <property type="match status" value="1"/>
</dbReference>
<comment type="function">
    <text evidence="1">Cell wall formation. Catalyzes epimerization of the terminal L-glutamate in UDP-N-acetyl-alpha-D-muramoyl-L-alanyl-L-glutamate.</text>
</comment>
<dbReference type="InterPro" id="IPR043689">
    <property type="entry name" value="MurL"/>
</dbReference>
<dbReference type="EMBL" id="JAUQTA010000002">
    <property type="protein sequence ID" value="MDO7869316.1"/>
    <property type="molecule type" value="Genomic_DNA"/>
</dbReference>
<protein>
    <recommendedName>
        <fullName evidence="1">UDP-N-acetyl-alpha-D-muramoyl-L-alanyl-L-glutamate epimerase</fullName>
        <ecNumber evidence="1">5.1.1.23</ecNumber>
    </recommendedName>
    <alternativeName>
        <fullName evidence="1">UDP-MurNAc-L-Ala-L-Glu epimerase</fullName>
    </alternativeName>
</protein>
<dbReference type="InterPro" id="IPR058740">
    <property type="entry name" value="MurL_N"/>
</dbReference>
<reference evidence="4 5" key="1">
    <citation type="submission" date="2023-07" db="EMBL/GenBank/DDBJ databases">
        <title>Nocardioides sp. nov WY-20 isolated from soil.</title>
        <authorList>
            <person name="Liu B."/>
            <person name="Wan Y."/>
        </authorList>
    </citation>
    <scope>NUCLEOTIDE SEQUENCE [LARGE SCALE GENOMIC DNA]</scope>
    <source>
        <strain evidence="4 5">WY-20</strain>
    </source>
</reference>
<evidence type="ECO:0000256" key="1">
    <source>
        <dbReference type="HAMAP-Rule" id="MF_02209"/>
    </source>
</evidence>
<name>A0ABT9B3A2_9ACTN</name>
<organism evidence="4 5">
    <name type="scientific">Nocardioides jiangxiensis</name>
    <dbReference type="NCBI Taxonomy" id="3064524"/>
    <lineage>
        <taxon>Bacteria</taxon>
        <taxon>Bacillati</taxon>
        <taxon>Actinomycetota</taxon>
        <taxon>Actinomycetes</taxon>
        <taxon>Propionibacteriales</taxon>
        <taxon>Nocardioidaceae</taxon>
        <taxon>Nocardioides</taxon>
    </lineage>
</organism>
<comment type="catalytic activity">
    <reaction evidence="1">
        <text>UDP-N-acetyl-alpha-D-muramoyl-L-alanyl-L-glutamate + ATP + H2O = UDP-N-acetyl-alpha-D-muramoyl-L-alanyl-D-glutamate + AMP + diphosphate + H(+)</text>
        <dbReference type="Rhea" id="RHEA:58812"/>
        <dbReference type="ChEBI" id="CHEBI:15377"/>
        <dbReference type="ChEBI" id="CHEBI:15378"/>
        <dbReference type="ChEBI" id="CHEBI:30616"/>
        <dbReference type="ChEBI" id="CHEBI:33019"/>
        <dbReference type="ChEBI" id="CHEBI:83900"/>
        <dbReference type="ChEBI" id="CHEBI:142725"/>
        <dbReference type="ChEBI" id="CHEBI:456215"/>
        <dbReference type="EC" id="5.1.1.23"/>
    </reaction>
</comment>
<keyword evidence="1" id="KW-0132">Cell division</keyword>
<keyword evidence="1" id="KW-0413">Isomerase</keyword>
<keyword evidence="1" id="KW-0573">Peptidoglycan synthesis</keyword>
<proteinExistence type="inferred from homology"/>
<feature type="domain" description="MurL C-terminal" evidence="2">
    <location>
        <begin position="308"/>
        <end position="422"/>
    </location>
</feature>
<feature type="domain" description="MurL N-terminal" evidence="3">
    <location>
        <begin position="13"/>
        <end position="279"/>
    </location>
</feature>
<evidence type="ECO:0000313" key="5">
    <source>
        <dbReference type="Proteomes" id="UP001233314"/>
    </source>
</evidence>
<dbReference type="EC" id="5.1.1.23" evidence="1"/>
<dbReference type="HAMAP" id="MF_02209">
    <property type="entry name" value="MurL"/>
    <property type="match status" value="1"/>
</dbReference>
<keyword evidence="1" id="KW-0131">Cell cycle</keyword>
<sequence>MSDLLNVAPAELVFHVDEPRISPDGAVIELDYRIAHVSTVGPVAAFTEVVTLPAVESPVPVGDGFRALARLLALAAGTSYYKALVPATISVAGGLDPAERHFLAEVVKGGLAEFAFRNDLPDALFPTITAPERPAPAAAAVAPTHARALVAVGGGKDSIVTLEAVRRMADVELFSVNSYEPITRTAEASGLPIAQASRKLDPALFALNEAGAHNGHVPVTAVNSLIACLTALRGGQDTVVFANEASSSYGNLEWHGVEVNHQWSKGIGFEGLLREAVSPYGVDYVSFLRPLTELAIVRRFAQLPYLDVFTSCNRAFHLDASRRRNWCGECPKCTFVFLMLSPFVPASQMLAIFGKDLFADGVDGGPLRHLFLDLLAIGDGHKPFECVGEPSECRAAYTLLQDHPDWSTHPFVTDRALREAVVTDAEVEALFTFSDQHFLTGALEKAAREVL</sequence>
<dbReference type="InterPro" id="IPR058741">
    <property type="entry name" value="MurL_C"/>
</dbReference>
<dbReference type="Proteomes" id="UP001233314">
    <property type="component" value="Unassembled WGS sequence"/>
</dbReference>
<comment type="pathway">
    <text evidence="1">Cell wall biogenesis; peptidoglycan biosynthesis.</text>
</comment>
<comment type="caution">
    <text evidence="4">The sequence shown here is derived from an EMBL/GenBank/DDBJ whole genome shotgun (WGS) entry which is preliminary data.</text>
</comment>
<keyword evidence="1" id="KW-0961">Cell wall biogenesis/degradation</keyword>
<dbReference type="RefSeq" id="WP_305028714.1">
    <property type="nucleotide sequence ID" value="NZ_JAUQTA010000002.1"/>
</dbReference>
<evidence type="ECO:0000313" key="4">
    <source>
        <dbReference type="EMBL" id="MDO7869316.1"/>
    </source>
</evidence>
<evidence type="ECO:0000259" key="2">
    <source>
        <dbReference type="Pfam" id="PF26298"/>
    </source>
</evidence>
<gene>
    <name evidence="1" type="primary">murL</name>
    <name evidence="4" type="ORF">Q5722_13170</name>
</gene>
<keyword evidence="5" id="KW-1185">Reference proteome</keyword>
<dbReference type="Pfam" id="PF26298">
    <property type="entry name" value="MurL_epimerase_C"/>
    <property type="match status" value="1"/>
</dbReference>
<accession>A0ABT9B3A2</accession>
<keyword evidence="1" id="KW-0133">Cell shape</keyword>
<evidence type="ECO:0000259" key="3">
    <source>
        <dbReference type="Pfam" id="PF26299"/>
    </source>
</evidence>